<dbReference type="Proteomes" id="UP000518752">
    <property type="component" value="Unassembled WGS sequence"/>
</dbReference>
<comment type="caution">
    <text evidence="3">The sequence shown here is derived from an EMBL/GenBank/DDBJ whole genome shotgun (WGS) entry which is preliminary data.</text>
</comment>
<organism evidence="3 4">
    <name type="scientific">Collybiopsis confluens</name>
    <dbReference type="NCBI Taxonomy" id="2823264"/>
    <lineage>
        <taxon>Eukaryota</taxon>
        <taxon>Fungi</taxon>
        <taxon>Dikarya</taxon>
        <taxon>Basidiomycota</taxon>
        <taxon>Agaricomycotina</taxon>
        <taxon>Agaricomycetes</taxon>
        <taxon>Agaricomycetidae</taxon>
        <taxon>Agaricales</taxon>
        <taxon>Marasmiineae</taxon>
        <taxon>Omphalotaceae</taxon>
        <taxon>Collybiopsis</taxon>
    </lineage>
</organism>
<keyword evidence="2" id="KW-1133">Transmembrane helix</keyword>
<dbReference type="AlphaFoldDB" id="A0A8H5HV80"/>
<name>A0A8H5HV80_9AGAR</name>
<dbReference type="OrthoDB" id="2576311at2759"/>
<feature type="region of interest" description="Disordered" evidence="1">
    <location>
        <begin position="134"/>
        <end position="185"/>
    </location>
</feature>
<gene>
    <name evidence="3" type="ORF">D9757_003683</name>
</gene>
<keyword evidence="2" id="KW-0472">Membrane</keyword>
<protein>
    <submittedName>
        <fullName evidence="3">Uncharacterized protein</fullName>
    </submittedName>
</protein>
<sequence>MPGGNNYNMVELFSELFDCIHRDPLFSFLDSIPSGTKVPHWAYQDVVTSDHFNATLAQLTGDSPETISGAQSTSASTPSSPVTASSPSSTSSSAAQGDTSKSSKSHTGAIVGGVVGGVVGLALIIAAIYRVLRKHSHDRNTRARPQPISGHDHELSPEMTGTTNAPSMSAYPPVQQKLYSPDDPSTFPPNVISPSTPTMTHAPYSSVIDVGSVYNQPSTFGHNINISPAGPRKTYPGYAEV</sequence>
<evidence type="ECO:0000256" key="1">
    <source>
        <dbReference type="SAM" id="MobiDB-lite"/>
    </source>
</evidence>
<reference evidence="3 4" key="1">
    <citation type="journal article" date="2020" name="ISME J.">
        <title>Uncovering the hidden diversity of litter-decomposition mechanisms in mushroom-forming fungi.</title>
        <authorList>
            <person name="Floudas D."/>
            <person name="Bentzer J."/>
            <person name="Ahren D."/>
            <person name="Johansson T."/>
            <person name="Persson P."/>
            <person name="Tunlid A."/>
        </authorList>
    </citation>
    <scope>NUCLEOTIDE SEQUENCE [LARGE SCALE GENOMIC DNA]</scope>
    <source>
        <strain evidence="3 4">CBS 406.79</strain>
    </source>
</reference>
<feature type="compositionally biased region" description="Low complexity" evidence="1">
    <location>
        <begin position="72"/>
        <end position="95"/>
    </location>
</feature>
<dbReference type="EMBL" id="JAACJN010000019">
    <property type="protein sequence ID" value="KAF5389914.1"/>
    <property type="molecule type" value="Genomic_DNA"/>
</dbReference>
<evidence type="ECO:0000256" key="2">
    <source>
        <dbReference type="SAM" id="Phobius"/>
    </source>
</evidence>
<keyword evidence="2" id="KW-0812">Transmembrane</keyword>
<evidence type="ECO:0000313" key="3">
    <source>
        <dbReference type="EMBL" id="KAF5389914.1"/>
    </source>
</evidence>
<feature type="transmembrane region" description="Helical" evidence="2">
    <location>
        <begin position="109"/>
        <end position="132"/>
    </location>
</feature>
<accession>A0A8H5HV80</accession>
<keyword evidence="4" id="KW-1185">Reference proteome</keyword>
<feature type="compositionally biased region" description="Polar residues" evidence="1">
    <location>
        <begin position="96"/>
        <end position="106"/>
    </location>
</feature>
<evidence type="ECO:0000313" key="4">
    <source>
        <dbReference type="Proteomes" id="UP000518752"/>
    </source>
</evidence>
<feature type="region of interest" description="Disordered" evidence="1">
    <location>
        <begin position="62"/>
        <end position="107"/>
    </location>
</feature>
<feature type="compositionally biased region" description="Polar residues" evidence="1">
    <location>
        <begin position="62"/>
        <end position="71"/>
    </location>
</feature>
<proteinExistence type="predicted"/>